<reference evidence="2 3" key="1">
    <citation type="submission" date="2018-11" db="EMBL/GenBank/DDBJ databases">
        <title>Rhodococcus spongicola sp. nov. and Rhodococcus xishaensis sp. nov. from marine sponges.</title>
        <authorList>
            <person name="Li L."/>
            <person name="Lin H.W."/>
        </authorList>
    </citation>
    <scope>NUCLEOTIDE SEQUENCE [LARGE SCALE GENOMIC DNA]</scope>
    <source>
        <strain evidence="2 3">CCTCC AB2014297</strain>
    </source>
</reference>
<dbReference type="InterPro" id="IPR025159">
    <property type="entry name" value="AbiEi_N"/>
</dbReference>
<evidence type="ECO:0000313" key="2">
    <source>
        <dbReference type="EMBL" id="RVW09522.1"/>
    </source>
</evidence>
<dbReference type="Proteomes" id="UP000286208">
    <property type="component" value="Unassembled WGS sequence"/>
</dbReference>
<evidence type="ECO:0000313" key="3">
    <source>
        <dbReference type="Proteomes" id="UP000286208"/>
    </source>
</evidence>
<dbReference type="Pfam" id="PF13338">
    <property type="entry name" value="AbiEi_4"/>
    <property type="match status" value="1"/>
</dbReference>
<proteinExistence type="predicted"/>
<protein>
    <recommendedName>
        <fullName evidence="1">AbiEi antitoxin N-terminal domain-containing protein</fullName>
    </recommendedName>
</protein>
<dbReference type="OrthoDB" id="5146042at2"/>
<organism evidence="2 3">
    <name type="scientific">Prescottella agglutinans</name>
    <dbReference type="NCBI Taxonomy" id="1644129"/>
    <lineage>
        <taxon>Bacteria</taxon>
        <taxon>Bacillati</taxon>
        <taxon>Actinomycetota</taxon>
        <taxon>Actinomycetes</taxon>
        <taxon>Mycobacteriales</taxon>
        <taxon>Nocardiaceae</taxon>
        <taxon>Prescottella</taxon>
    </lineage>
</organism>
<dbReference type="EMBL" id="RKLP01000005">
    <property type="protein sequence ID" value="RVW09522.1"/>
    <property type="molecule type" value="Genomic_DNA"/>
</dbReference>
<feature type="domain" description="AbiEi antitoxin N-terminal" evidence="1">
    <location>
        <begin position="16"/>
        <end position="63"/>
    </location>
</feature>
<sequence length="352" mass="39057">MASTNDPVMTDIEQSDLRRLVDDQCGMVTQSQIAALGYGRGRVRHLLDTGRWRRVLHGVYAVTNGPLTREMALAAALLYGGDHAMLSHRTAAEEWGMFRVDESAPVHVTVPYGKSSRPQTATAMLPARASAHPVLRPGSILHPGVVVHRSRAHRHIGVDASNPRTSKADTALDVAVAEPTARLAYVSLITTVTNSRIRLADIRQRMVERSPRRYRRALEDAIGLLADGVQSVLEYHYAIDVEQAHGLPPAHRQGPVIVDGRTLYEDVDYSECGVPLIVRLDGRWAHSMREVQFRDRRRDNAAELADRPRLVYGMDEVGGMPCVVAREVESVLTREGWKRDGAGRCRACAPFW</sequence>
<name>A0A3S3BUF1_9NOCA</name>
<gene>
    <name evidence="2" type="ORF">EGT67_12175</name>
</gene>
<comment type="caution">
    <text evidence="2">The sequence shown here is derived from an EMBL/GenBank/DDBJ whole genome shotgun (WGS) entry which is preliminary data.</text>
</comment>
<keyword evidence="3" id="KW-1185">Reference proteome</keyword>
<dbReference type="AlphaFoldDB" id="A0A3S3BUF1"/>
<accession>A0A3S3BUF1</accession>
<evidence type="ECO:0000259" key="1">
    <source>
        <dbReference type="Pfam" id="PF13338"/>
    </source>
</evidence>